<evidence type="ECO:0000256" key="6">
    <source>
        <dbReference type="ARBA" id="ARBA00023136"/>
    </source>
</evidence>
<evidence type="ECO:0000256" key="5">
    <source>
        <dbReference type="ARBA" id="ARBA00022989"/>
    </source>
</evidence>
<dbReference type="InterPro" id="IPR050382">
    <property type="entry name" value="MFS_Na/Anion_cotransporter"/>
</dbReference>
<dbReference type="PANTHER" id="PTHR11662:SF399">
    <property type="entry name" value="FI19708P1-RELATED"/>
    <property type="match status" value="1"/>
</dbReference>
<gene>
    <name evidence="9" type="ORF">NGATSA_3021100</name>
</gene>
<feature type="transmembrane region" description="Helical" evidence="7">
    <location>
        <begin position="326"/>
        <end position="346"/>
    </location>
</feature>
<dbReference type="Gene3D" id="1.20.1250.20">
    <property type="entry name" value="MFS general substrate transporter like domains"/>
    <property type="match status" value="2"/>
</dbReference>
<dbReference type="AlphaFoldDB" id="I2CP14"/>
<sequence>MATMRCKRRRISTICPAAAGATAAAFLIATTRAFVYQPQRLHVTQHVPVRGSSPDWTAMGRTCVGKNLPSCQSREFPECSLRTRGSTGLTCSSRSGGAAGIPLRNRAPRCPSPTFASSFSCHDAICKPLLSLSPASFSIVPSSRLYASSLPSPKTDEEEEPVPPDAWRLLALSFLCMIICSLDRVAMSVAILPMSLEFGFSETTKGAVSSVFSLGYMSSMLPAGILATSYSPKNVLTLGVALWSLAQILSPSAAHVGLTSLLLCRFAMGAAEAVATPTVQSLVGNWFPSSIRSRVISLLASGLNLGVLLAYLASPTLIRLTSWEDLFRIYGGLGLLWLALWIPFAAEKPPSSPAPLEGVEEVPGALRQVWESLVSVPWKDFVSSPALWAVTFAHMAHNYGLYVLLAWLPTYFSQTYGLDLKQSSVLSVAPWIAAAIVSNLAGWGADTLINSEVVTKTTVRKLFQCSALLIPAACMTALALGTHTPAEAQAIFTLSVAAGSMSSAGFATATQDLADKYIGITYGATSALSVIVGSLGTFGTGMILDYSHEWPWVFGIAAGVYATGALAFAQLYKAEKVFD</sequence>
<evidence type="ECO:0000256" key="4">
    <source>
        <dbReference type="ARBA" id="ARBA00022847"/>
    </source>
</evidence>
<dbReference type="InterPro" id="IPR020846">
    <property type="entry name" value="MFS_dom"/>
</dbReference>
<reference evidence="9" key="2">
    <citation type="journal article" date="2012" name="Nat. Commun.">
        <title>Draft genome sequence and genetic transformation of the oleaginous alga Nannochloropis gaditana.</title>
        <authorList>
            <person name="Radakovits R."/>
            <person name="Jinkerson R.E."/>
            <person name="Fuerstenberg S.I."/>
            <person name="Tae H."/>
            <person name="Settlage R.E."/>
            <person name="Boore J.L."/>
            <person name="Posewitz M.C."/>
        </authorList>
    </citation>
    <scope>NUCLEOTIDE SEQUENCE</scope>
    <source>
        <strain evidence="9">CCMP526</strain>
    </source>
</reference>
<keyword evidence="3 7" id="KW-0812">Transmembrane</keyword>
<accession>I2CP14</accession>
<dbReference type="EMBL" id="JU963972">
    <property type="protein sequence ID" value="AFJ68647.1"/>
    <property type="molecule type" value="mRNA"/>
</dbReference>
<name>I2CP14_NANGC</name>
<feature type="transmembrane region" description="Helical" evidence="7">
    <location>
        <begin position="240"/>
        <end position="263"/>
    </location>
</feature>
<feature type="transmembrane region" description="Helical" evidence="7">
    <location>
        <begin position="207"/>
        <end position="228"/>
    </location>
</feature>
<evidence type="ECO:0000313" key="9">
    <source>
        <dbReference type="EMBL" id="AFJ68647.1"/>
    </source>
</evidence>
<reference evidence="9" key="1">
    <citation type="journal article" date="2012" name="Bioengineered">
        <title>Additional insights into the genome of the oleaginous model alga Nannochloropsis gaditana.</title>
        <authorList>
            <person name="Jinkerson R.E."/>
            <person name="Radakovits R."/>
            <person name="Posewitz M.C."/>
        </authorList>
    </citation>
    <scope>NUCLEOTIDE SEQUENCE</scope>
    <source>
        <strain evidence="9">CCMP526</strain>
    </source>
</reference>
<evidence type="ECO:0000259" key="8">
    <source>
        <dbReference type="PROSITE" id="PS50850"/>
    </source>
</evidence>
<feature type="transmembrane region" description="Helical" evidence="7">
    <location>
        <begin position="386"/>
        <end position="408"/>
    </location>
</feature>
<keyword evidence="2" id="KW-0813">Transport</keyword>
<dbReference type="SUPFAM" id="SSF103473">
    <property type="entry name" value="MFS general substrate transporter"/>
    <property type="match status" value="1"/>
</dbReference>
<proteinExistence type="evidence at transcript level"/>
<evidence type="ECO:0000256" key="2">
    <source>
        <dbReference type="ARBA" id="ARBA00022448"/>
    </source>
</evidence>
<dbReference type="Pfam" id="PF07690">
    <property type="entry name" value="MFS_1"/>
    <property type="match status" value="1"/>
</dbReference>
<evidence type="ECO:0000256" key="3">
    <source>
        <dbReference type="ARBA" id="ARBA00022692"/>
    </source>
</evidence>
<feature type="transmembrane region" description="Helical" evidence="7">
    <location>
        <begin position="295"/>
        <end position="314"/>
    </location>
</feature>
<dbReference type="FunFam" id="1.20.1250.20:FF:000003">
    <property type="entry name" value="Solute carrier family 17 member 3"/>
    <property type="match status" value="1"/>
</dbReference>
<protein>
    <submittedName>
        <fullName evidence="9">Anion transporter 2</fullName>
    </submittedName>
</protein>
<dbReference type="PANTHER" id="PTHR11662">
    <property type="entry name" value="SOLUTE CARRIER FAMILY 17"/>
    <property type="match status" value="1"/>
</dbReference>
<feature type="domain" description="Major facilitator superfamily (MFS) profile" evidence="8">
    <location>
        <begin position="169"/>
        <end position="576"/>
    </location>
</feature>
<comment type="subcellular location">
    <subcellularLocation>
        <location evidence="1">Membrane</location>
        <topology evidence="1">Multi-pass membrane protein</topology>
    </subcellularLocation>
</comment>
<keyword evidence="6 7" id="KW-0472">Membrane</keyword>
<dbReference type="InterPro" id="IPR036259">
    <property type="entry name" value="MFS_trans_sf"/>
</dbReference>
<keyword evidence="4" id="KW-0769">Symport</keyword>
<dbReference type="GO" id="GO:0015293">
    <property type="term" value="F:symporter activity"/>
    <property type="evidence" value="ECO:0007669"/>
    <property type="project" value="UniProtKB-KW"/>
</dbReference>
<dbReference type="PROSITE" id="PS50850">
    <property type="entry name" value="MFS"/>
    <property type="match status" value="1"/>
</dbReference>
<dbReference type="InterPro" id="IPR011701">
    <property type="entry name" value="MFS"/>
</dbReference>
<evidence type="ECO:0000256" key="1">
    <source>
        <dbReference type="ARBA" id="ARBA00004141"/>
    </source>
</evidence>
<dbReference type="GO" id="GO:0016020">
    <property type="term" value="C:membrane"/>
    <property type="evidence" value="ECO:0007669"/>
    <property type="project" value="UniProtKB-SubCell"/>
</dbReference>
<keyword evidence="5 7" id="KW-1133">Transmembrane helix</keyword>
<feature type="transmembrane region" description="Helical" evidence="7">
    <location>
        <begin position="520"/>
        <end position="544"/>
    </location>
</feature>
<organism evidence="9">
    <name type="scientific">Nannochloropsis gaditana (strain CCMP526)</name>
    <name type="common">Green microalga</name>
    <name type="synonym">Microchloropsis gaditana</name>
    <dbReference type="NCBI Taxonomy" id="1093141"/>
    <lineage>
        <taxon>Eukaryota</taxon>
        <taxon>Sar</taxon>
        <taxon>Stramenopiles</taxon>
        <taxon>Ochrophyta</taxon>
        <taxon>Eustigmatophyceae</taxon>
        <taxon>Eustigmatales</taxon>
        <taxon>Monodopsidaceae</taxon>
        <taxon>Nannochloropsis</taxon>
    </lineage>
</organism>
<evidence type="ECO:0000256" key="7">
    <source>
        <dbReference type="SAM" id="Phobius"/>
    </source>
</evidence>
<feature type="transmembrane region" description="Helical" evidence="7">
    <location>
        <begin position="166"/>
        <end position="186"/>
    </location>
</feature>
<feature type="transmembrane region" description="Helical" evidence="7">
    <location>
        <begin position="550"/>
        <end position="572"/>
    </location>
</feature>